<dbReference type="EC" id="1.97.1.-" evidence="7"/>
<comment type="caution">
    <text evidence="8">The sequence shown here is derived from an EMBL/GenBank/DDBJ whole genome shotgun (WGS) entry which is preliminary data.</text>
</comment>
<dbReference type="InterPro" id="IPR013785">
    <property type="entry name" value="Aldolase_TIM"/>
</dbReference>
<dbReference type="CDD" id="cd01335">
    <property type="entry name" value="Radical_SAM"/>
    <property type="match status" value="1"/>
</dbReference>
<dbReference type="GO" id="GO:0051539">
    <property type="term" value="F:4 iron, 4 sulfur cluster binding"/>
    <property type="evidence" value="ECO:0007669"/>
    <property type="project" value="UniProtKB-KW"/>
</dbReference>
<keyword evidence="4" id="KW-0479">Metal-binding</keyword>
<dbReference type="InterPro" id="IPR007197">
    <property type="entry name" value="rSAM"/>
</dbReference>
<gene>
    <name evidence="8" type="ORF">QX51_05090</name>
</gene>
<dbReference type="GO" id="GO:0043365">
    <property type="term" value="F:[formate-C-acetyltransferase]-activating enzyme activity"/>
    <property type="evidence" value="ECO:0007669"/>
    <property type="project" value="InterPro"/>
</dbReference>
<dbReference type="NCBIfam" id="TIGR02491">
    <property type="entry name" value="NrdG"/>
    <property type="match status" value="1"/>
</dbReference>
<comment type="function">
    <text evidence="7">Activation of anaerobic ribonucleoside-triphosphate reductase under anaerobic conditions by generation of an organic free radical, using S-adenosylmethionine and reduced flavodoxin as cosubstrates to produce 5'-deoxy-adenosine.</text>
</comment>
<dbReference type="PIRSF" id="PIRSF000368">
    <property type="entry name" value="NrdG"/>
    <property type="match status" value="1"/>
</dbReference>
<dbReference type="PANTHER" id="PTHR30352:SF2">
    <property type="entry name" value="ANAEROBIC RIBONUCLEOSIDE-TRIPHOSPHATE REDUCTASE-ACTIVATING PROTEIN"/>
    <property type="match status" value="1"/>
</dbReference>
<dbReference type="SUPFAM" id="SSF102114">
    <property type="entry name" value="Radical SAM enzymes"/>
    <property type="match status" value="1"/>
</dbReference>
<dbReference type="RefSeq" id="WP_039678823.1">
    <property type="nucleotide sequence ID" value="NZ_JAWGXO010000008.1"/>
</dbReference>
<dbReference type="PROSITE" id="PS51257">
    <property type="entry name" value="PROKAR_LIPOPROTEIN"/>
    <property type="match status" value="1"/>
</dbReference>
<dbReference type="SFLD" id="SFLDG01066">
    <property type="entry name" value="organic_radical-activating_enz"/>
    <property type="match status" value="1"/>
</dbReference>
<dbReference type="STRING" id="1577792.QX51_05090"/>
<keyword evidence="9" id="KW-1185">Reference proteome</keyword>
<evidence type="ECO:0000256" key="5">
    <source>
        <dbReference type="ARBA" id="ARBA00023004"/>
    </source>
</evidence>
<evidence type="ECO:0000313" key="9">
    <source>
        <dbReference type="Proteomes" id="UP000031189"/>
    </source>
</evidence>
<organism evidence="8 9">
    <name type="scientific">Terrisporobacter othiniensis</name>
    <dbReference type="NCBI Taxonomy" id="1577792"/>
    <lineage>
        <taxon>Bacteria</taxon>
        <taxon>Bacillati</taxon>
        <taxon>Bacillota</taxon>
        <taxon>Clostridia</taxon>
        <taxon>Peptostreptococcales</taxon>
        <taxon>Peptostreptococcaceae</taxon>
        <taxon>Terrisporobacter</taxon>
    </lineage>
</organism>
<dbReference type="EMBL" id="JWHR01000057">
    <property type="protein sequence ID" value="KHS58002.1"/>
    <property type="molecule type" value="Genomic_DNA"/>
</dbReference>
<dbReference type="Pfam" id="PF13353">
    <property type="entry name" value="Fer4_12"/>
    <property type="match status" value="1"/>
</dbReference>
<evidence type="ECO:0000256" key="1">
    <source>
        <dbReference type="ARBA" id="ARBA00001966"/>
    </source>
</evidence>
<dbReference type="InterPro" id="IPR034457">
    <property type="entry name" value="Organic_radical-activating"/>
</dbReference>
<reference evidence="8 9" key="1">
    <citation type="submission" date="2014-12" db="EMBL/GenBank/DDBJ databases">
        <title>Draft genome sequence of Terrisporobacter sp. 08-306576, isolated from the blood culture of a bacteremia patient.</title>
        <authorList>
            <person name="Lund L.C."/>
            <person name="Sydenham T.V."/>
            <person name="Hogh S.V."/>
            <person name="Skov M.N."/>
            <person name="Kemp M."/>
            <person name="Justesen U.S."/>
        </authorList>
    </citation>
    <scope>NUCLEOTIDE SEQUENCE [LARGE SCALE GENOMIC DNA]</scope>
    <source>
        <strain evidence="8 9">08-306576</strain>
    </source>
</reference>
<evidence type="ECO:0000256" key="2">
    <source>
        <dbReference type="ARBA" id="ARBA00022485"/>
    </source>
</evidence>
<dbReference type="GO" id="GO:0046872">
    <property type="term" value="F:metal ion binding"/>
    <property type="evidence" value="ECO:0007669"/>
    <property type="project" value="UniProtKB-KW"/>
</dbReference>
<name>A0A0B3W6G0_9FIRM</name>
<dbReference type="InterPro" id="IPR058240">
    <property type="entry name" value="rSAM_sf"/>
</dbReference>
<evidence type="ECO:0000256" key="6">
    <source>
        <dbReference type="ARBA" id="ARBA00023014"/>
    </source>
</evidence>
<dbReference type="GO" id="GO:0004748">
    <property type="term" value="F:ribonucleoside-diphosphate reductase activity, thioredoxin disulfide as acceptor"/>
    <property type="evidence" value="ECO:0007669"/>
    <property type="project" value="TreeGrafter"/>
</dbReference>
<keyword evidence="3" id="KW-0949">S-adenosyl-L-methionine</keyword>
<sequence>MRINRIKDNDIANGFGITMSLWTQGCPHHCKGCFNGETWSFTDGEEFTEDKLNYIIDNIDKHNIKRDLSILGGEPLCPENIEGVIYVCKTFKDKYPDKKIYLWTGYTVENFNEAQKEIFKYADILVDGKFEEDKKNISLILRGSSNQRVINTKETIKENQVILFELDNK</sequence>
<evidence type="ECO:0000313" key="8">
    <source>
        <dbReference type="EMBL" id="KHS58002.1"/>
    </source>
</evidence>
<dbReference type="SFLD" id="SFLDG01063">
    <property type="entry name" value="activating_enzymes__group_1"/>
    <property type="match status" value="1"/>
</dbReference>
<dbReference type="Gene3D" id="3.20.20.70">
    <property type="entry name" value="Aldolase class I"/>
    <property type="match status" value="1"/>
</dbReference>
<protein>
    <recommendedName>
        <fullName evidence="7">Anaerobic ribonucleoside-triphosphate reductase-activating protein</fullName>
        <ecNumber evidence="7">1.97.1.-</ecNumber>
    </recommendedName>
</protein>
<comment type="similarity">
    <text evidence="7">Belongs to the organic radical-activating enzymes family.</text>
</comment>
<proteinExistence type="inferred from homology"/>
<dbReference type="SFLD" id="SFLDS00029">
    <property type="entry name" value="Radical_SAM"/>
    <property type="match status" value="1"/>
</dbReference>
<dbReference type="Proteomes" id="UP000031189">
    <property type="component" value="Unassembled WGS sequence"/>
</dbReference>
<dbReference type="SFLD" id="SFLDF00299">
    <property type="entry name" value="anaerobic_ribonucleoside-triph"/>
    <property type="match status" value="1"/>
</dbReference>
<keyword evidence="7" id="KW-0560">Oxidoreductase</keyword>
<keyword evidence="2" id="KW-0004">4Fe-4S</keyword>
<keyword evidence="6" id="KW-0411">Iron-sulfur</keyword>
<accession>A0A0B3W6G0</accession>
<dbReference type="PANTHER" id="PTHR30352">
    <property type="entry name" value="PYRUVATE FORMATE-LYASE-ACTIVATING ENZYME"/>
    <property type="match status" value="1"/>
</dbReference>
<evidence type="ECO:0000256" key="7">
    <source>
        <dbReference type="PIRNR" id="PIRNR000368"/>
    </source>
</evidence>
<keyword evidence="5" id="KW-0408">Iron</keyword>
<comment type="cofactor">
    <cofactor evidence="1">
        <name>[4Fe-4S] cluster</name>
        <dbReference type="ChEBI" id="CHEBI:49883"/>
    </cofactor>
</comment>
<evidence type="ECO:0000256" key="3">
    <source>
        <dbReference type="ARBA" id="ARBA00022691"/>
    </source>
</evidence>
<dbReference type="OrthoDB" id="9782387at2"/>
<evidence type="ECO:0000256" key="4">
    <source>
        <dbReference type="ARBA" id="ARBA00022723"/>
    </source>
</evidence>
<dbReference type="AlphaFoldDB" id="A0A0B3W6G0"/>
<dbReference type="InterPro" id="IPR012837">
    <property type="entry name" value="NrdG"/>
</dbReference>